<dbReference type="Proteomes" id="UP000678281">
    <property type="component" value="Unassembled WGS sequence"/>
</dbReference>
<dbReference type="Pfam" id="PF13547">
    <property type="entry name" value="GTA_TIM"/>
    <property type="match status" value="1"/>
</dbReference>
<evidence type="ECO:0000259" key="2">
    <source>
        <dbReference type="Pfam" id="PF13550"/>
    </source>
</evidence>
<dbReference type="InterPro" id="IPR017853">
    <property type="entry name" value="GH"/>
</dbReference>
<dbReference type="Pfam" id="PF13550">
    <property type="entry name" value="Phage-tail_3"/>
    <property type="match status" value="1"/>
</dbReference>
<name>A0A942ED48_9HYPH</name>
<dbReference type="Gene3D" id="3.20.20.80">
    <property type="entry name" value="Glycosidases"/>
    <property type="match status" value="1"/>
</dbReference>
<reference evidence="4" key="1">
    <citation type="submission" date="2021-04" db="EMBL/GenBank/DDBJ databases">
        <title>Devosia litorisediminis sp. nov., isolated from a sand dune.</title>
        <authorList>
            <person name="Park S."/>
            <person name="Yoon J.-H."/>
        </authorList>
    </citation>
    <scope>NUCLEOTIDE SEQUENCE</scope>
    <source>
        <strain evidence="4">BSSL-BM10</strain>
    </source>
</reference>
<dbReference type="RefSeq" id="WP_212658602.1">
    <property type="nucleotide sequence ID" value="NZ_JAGXTP010000001.1"/>
</dbReference>
<feature type="domain" description="GTA TIM-barrel-like" evidence="1">
    <location>
        <begin position="402"/>
        <end position="688"/>
    </location>
</feature>
<protein>
    <submittedName>
        <fullName evidence="4">Glycoside hydrolase/phage tail family protein</fullName>
    </submittedName>
</protein>
<evidence type="ECO:0000313" key="4">
    <source>
        <dbReference type="EMBL" id="MBS3849109.1"/>
    </source>
</evidence>
<dbReference type="InterPro" id="IPR056490">
    <property type="entry name" value="Rcc01698_C"/>
</dbReference>
<feature type="domain" description="Tip attachment protein J" evidence="2">
    <location>
        <begin position="746"/>
        <end position="903"/>
    </location>
</feature>
<keyword evidence="5" id="KW-1185">Reference proteome</keyword>
<dbReference type="AlphaFoldDB" id="A0A942ED48"/>
<proteinExistence type="predicted"/>
<keyword evidence="4" id="KW-0378">Hydrolase</keyword>
<dbReference type="InterPro" id="IPR032876">
    <property type="entry name" value="J_dom"/>
</dbReference>
<sequence length="1243" mass="130719">MATLALSLAGQAVGGLVGGPIGATIGRALGALAGSALDNALFGEKPETGGVDIRLQGSSEGGAVPRLFGWSRLAGNIIWARELELLGGENAGAKGFGGDQTQDAVGASFAVAFCEGEVHRLGRIWADGQLLDPEGLTLRFYRGTEDQLPDGLIEATQGTAPAYRGLCYLVVEQLPLNRFGNRIPQLSVELCRVVGDLEANIRAVTVIPGATEFGYDPTPRVRLAGPGETVGENTHVFPHVSDWSWSIDELTALCPNLQHVALVVAWFGDDLRCGQCSIGPRVEAAHRPMLDTDWSVAGLARGDVPVVSSHNGSAAYGGTPSDSAVLAAIADLKARGLSVTLYPLIMMDVPTDNMLPNPYGGAAQPSYPWRGRITCDPAPGQPGSPDQSAAASAQVASFAAAHRLMALHYAGLAVAAGGVDALIIGSEMVGISTVRGAGNSFPFVDALVSLASDVRAIVGPDTKLTYAADWSEYAGYQPDGEKFFHLDPLWASANIDAVGIDNYMPLADWRDGTGHADASSSDTGHDLAYLQGNIAGGEGYDWFYASTADRLSQIRTPISDGAYGEPWVWRFKDIANWWSQPHHDRPNGVRSGTPTAWVPGAKPIWLTELGCGAVDKGANQPNIFGDDKSAESGRPYLSSGLPDPLIQRQVLRAHQAHWRDGGNNPPGMLDTDRIYHWSWDARPYPAFPALSAVWSDGVNHRNGHWLTGRLGGLSSDELASAIATAHGVELQAQPALPFVSGYALTRVTTARDALEPLIAVAGQGLVNRPTGLHLGNAAHGSAALLAPDELAHGEAANLLRRRGDPAELPGRLALSFVDRERDYLTGTVTAVAQDDGPLTTQAVGFVLDGAAARLSAERLLDGQAARRETLEFALSQHQLALEPGDLVEIDGLAEGPFEIAEIRDGLMRRVTAHTLVTKTAQAVGADQPVRGGSGTAVRAVPLVTLAHLPPLPDNPGRSRLLLAGYASPWPGTLQLVDETTGASVLNLDRRGYLGTLATALEPGPRSLWDNGHSLEVLLHAGHLAAAEPLAVLAGSNRIAVQSDAGSWEVIGFAEASLIAPGRYRLAKLLRGLQGSDPGMGSAAIGQRVVVLDSRAASLPVEPGWLGETRSFRIYAGSSDLVGIEETVVVDADPALPLPPVHLRAIRGDSGDITLTWVRRSRADADGWGVAQTTLEHAPEAYRVTILDGPTLKRVIEAENAAATYASADQTADFGAPATSFSFTIAQLSPVLGAGHAAVGEFNE</sequence>
<evidence type="ECO:0000259" key="3">
    <source>
        <dbReference type="Pfam" id="PF23666"/>
    </source>
</evidence>
<organism evidence="4 5">
    <name type="scientific">Devosia litorisediminis</name>
    <dbReference type="NCBI Taxonomy" id="2829817"/>
    <lineage>
        <taxon>Bacteria</taxon>
        <taxon>Pseudomonadati</taxon>
        <taxon>Pseudomonadota</taxon>
        <taxon>Alphaproteobacteria</taxon>
        <taxon>Hyphomicrobiales</taxon>
        <taxon>Devosiaceae</taxon>
        <taxon>Devosia</taxon>
    </lineage>
</organism>
<gene>
    <name evidence="4" type="ORF">KD146_10425</name>
</gene>
<evidence type="ECO:0000259" key="1">
    <source>
        <dbReference type="Pfam" id="PF13547"/>
    </source>
</evidence>
<feature type="domain" description="Rcc01698-like C-terminal" evidence="3">
    <location>
        <begin position="993"/>
        <end position="1089"/>
    </location>
</feature>
<dbReference type="Pfam" id="PF23666">
    <property type="entry name" value="Rcc01698_C"/>
    <property type="match status" value="1"/>
</dbReference>
<dbReference type="InterPro" id="IPR025195">
    <property type="entry name" value="GTA_TIM_dom"/>
</dbReference>
<dbReference type="CDD" id="cd19607">
    <property type="entry name" value="GTA_TIM-barrel-like"/>
    <property type="match status" value="1"/>
</dbReference>
<dbReference type="GO" id="GO:0016787">
    <property type="term" value="F:hydrolase activity"/>
    <property type="evidence" value="ECO:0007669"/>
    <property type="project" value="UniProtKB-KW"/>
</dbReference>
<evidence type="ECO:0000313" key="5">
    <source>
        <dbReference type="Proteomes" id="UP000678281"/>
    </source>
</evidence>
<dbReference type="EMBL" id="JAGXTP010000001">
    <property type="protein sequence ID" value="MBS3849109.1"/>
    <property type="molecule type" value="Genomic_DNA"/>
</dbReference>
<dbReference type="SUPFAM" id="SSF51445">
    <property type="entry name" value="(Trans)glycosidases"/>
    <property type="match status" value="1"/>
</dbReference>
<comment type="caution">
    <text evidence="4">The sequence shown here is derived from an EMBL/GenBank/DDBJ whole genome shotgun (WGS) entry which is preliminary data.</text>
</comment>
<accession>A0A942ED48</accession>